<accession>A0A127Z4T2</accession>
<evidence type="ECO:0000256" key="1">
    <source>
        <dbReference type="SAM" id="Phobius"/>
    </source>
</evidence>
<name>A0A127Z4T2_9BASI</name>
<feature type="transmembrane region" description="Helical" evidence="1">
    <location>
        <begin position="155"/>
        <end position="174"/>
    </location>
</feature>
<evidence type="ECO:0000313" key="2">
    <source>
        <dbReference type="EMBL" id="CDR88153.1"/>
    </source>
</evidence>
<sequence>MPVQHVKRWRAKSPVVHRVSGYLTLACSFILSVTGLLLPRKGLNYRHPDYWHVHTFRFRGVPLFAWPNFSLQTDVLAVVVLFTAYKTLVYARKRDYASHRFWAQLHTYISYAVPMQRIWMYVNFGIGLVLPLLPPKVLAMFDYPLTDADIGSAELSAFANTVFMTWLSTLLIVYRDWRMPKSKQT</sequence>
<reference evidence="2" key="1">
    <citation type="submission" date="2014-06" db="EMBL/GenBank/DDBJ databases">
        <authorList>
            <person name="Ju J."/>
            <person name="Zhang J."/>
        </authorList>
    </citation>
    <scope>NUCLEOTIDE SEQUENCE</scope>
    <source>
        <strain evidence="2">SscI8</strain>
    </source>
</reference>
<dbReference type="OrthoDB" id="2555807at2759"/>
<keyword evidence="1" id="KW-1133">Transmembrane helix</keyword>
<feature type="transmembrane region" description="Helical" evidence="1">
    <location>
        <begin position="21"/>
        <end position="38"/>
    </location>
</feature>
<keyword evidence="1" id="KW-0812">Transmembrane</keyword>
<keyword evidence="1" id="KW-0472">Membrane</keyword>
<feature type="transmembrane region" description="Helical" evidence="1">
    <location>
        <begin position="69"/>
        <end position="91"/>
    </location>
</feature>
<gene>
    <name evidence="2" type="ORF">SPSC_03739</name>
</gene>
<proteinExistence type="predicted"/>
<feature type="transmembrane region" description="Helical" evidence="1">
    <location>
        <begin position="118"/>
        <end position="135"/>
    </location>
</feature>
<dbReference type="EMBL" id="LK056669">
    <property type="protein sequence ID" value="CDR88153.1"/>
    <property type="molecule type" value="Genomic_DNA"/>
</dbReference>
<protein>
    <submittedName>
        <fullName evidence="2">Uncharacterized protein</fullName>
    </submittedName>
</protein>
<dbReference type="AlphaFoldDB" id="A0A127Z4T2"/>
<organism evidence="2">
    <name type="scientific">Sporisorium scitamineum</name>
    <dbReference type="NCBI Taxonomy" id="49012"/>
    <lineage>
        <taxon>Eukaryota</taxon>
        <taxon>Fungi</taxon>
        <taxon>Dikarya</taxon>
        <taxon>Basidiomycota</taxon>
        <taxon>Ustilaginomycotina</taxon>
        <taxon>Ustilaginomycetes</taxon>
        <taxon>Ustilaginales</taxon>
        <taxon>Ustilaginaceae</taxon>
        <taxon>Sporisorium</taxon>
    </lineage>
</organism>